<organism evidence="1 2">
    <name type="scientific">Dibothriocephalus latus</name>
    <name type="common">Fish tapeworm</name>
    <name type="synonym">Diphyllobothrium latum</name>
    <dbReference type="NCBI Taxonomy" id="60516"/>
    <lineage>
        <taxon>Eukaryota</taxon>
        <taxon>Metazoa</taxon>
        <taxon>Spiralia</taxon>
        <taxon>Lophotrochozoa</taxon>
        <taxon>Platyhelminthes</taxon>
        <taxon>Cestoda</taxon>
        <taxon>Eucestoda</taxon>
        <taxon>Diphyllobothriidea</taxon>
        <taxon>Diphyllobothriidae</taxon>
        <taxon>Dibothriocephalus</taxon>
    </lineage>
</organism>
<accession>A0A3P6U4M0</accession>
<keyword evidence="2" id="KW-1185">Reference proteome</keyword>
<dbReference type="EMBL" id="UYRU01041971">
    <property type="protein sequence ID" value="VDK71601.1"/>
    <property type="molecule type" value="Genomic_DNA"/>
</dbReference>
<evidence type="ECO:0000313" key="2">
    <source>
        <dbReference type="Proteomes" id="UP000281553"/>
    </source>
</evidence>
<sequence length="174" mass="19953">MRAPDKLVIFTPHSLVQDKRLNGVRSDDRLKHFVDLLASRAQTDLHVPCTVIKATEEEERHKSFENLQKFLAGANAAILVLSGDQAHILDSLYPLMLVFLTVNPQWRKQMLIVFLGDPIRMEKFEPSILTTEPIIFQRISTNDWAEDKQKWTELMKNISGERLLCLFGLSAILL</sequence>
<gene>
    <name evidence="1" type="ORF">DILT_LOCUS2341</name>
</gene>
<protein>
    <submittedName>
        <fullName evidence="1">Uncharacterized protein</fullName>
    </submittedName>
</protein>
<dbReference type="Proteomes" id="UP000281553">
    <property type="component" value="Unassembled WGS sequence"/>
</dbReference>
<dbReference type="OrthoDB" id="6240106at2759"/>
<dbReference type="AlphaFoldDB" id="A0A3P6U4M0"/>
<name>A0A3P6U4M0_DIBLA</name>
<evidence type="ECO:0000313" key="1">
    <source>
        <dbReference type="EMBL" id="VDK71601.1"/>
    </source>
</evidence>
<reference evidence="1 2" key="1">
    <citation type="submission" date="2018-11" db="EMBL/GenBank/DDBJ databases">
        <authorList>
            <consortium name="Pathogen Informatics"/>
        </authorList>
    </citation>
    <scope>NUCLEOTIDE SEQUENCE [LARGE SCALE GENOMIC DNA]</scope>
</reference>
<proteinExistence type="predicted"/>